<protein>
    <submittedName>
        <fullName evidence="1">Uncharacterized protein</fullName>
    </submittedName>
</protein>
<accession>K1SY58</accession>
<gene>
    <name evidence="1" type="ORF">OBE_07912</name>
</gene>
<name>K1SY58_9ZZZZ</name>
<proteinExistence type="predicted"/>
<sequence>MLVFFTVSVGYCALKFFRRYNIRTNADVKAAKWLKVGTNTMAAYEEAQQADDGS</sequence>
<dbReference type="AlphaFoldDB" id="K1SY58"/>
<reference evidence="1" key="1">
    <citation type="journal article" date="2013" name="Environ. Microbiol.">
        <title>Microbiota from the distal guts of lean and obese adolescents exhibit partial functional redundancy besides clear differences in community structure.</title>
        <authorList>
            <person name="Ferrer M."/>
            <person name="Ruiz A."/>
            <person name="Lanza F."/>
            <person name="Haange S.B."/>
            <person name="Oberbach A."/>
            <person name="Till H."/>
            <person name="Bargiela R."/>
            <person name="Campoy C."/>
            <person name="Segura M.T."/>
            <person name="Richter M."/>
            <person name="von Bergen M."/>
            <person name="Seifert J."/>
            <person name="Suarez A."/>
        </authorList>
    </citation>
    <scope>NUCLEOTIDE SEQUENCE</scope>
</reference>
<organism evidence="1">
    <name type="scientific">human gut metagenome</name>
    <dbReference type="NCBI Taxonomy" id="408170"/>
    <lineage>
        <taxon>unclassified sequences</taxon>
        <taxon>metagenomes</taxon>
        <taxon>organismal metagenomes</taxon>
    </lineage>
</organism>
<comment type="caution">
    <text evidence="1">The sequence shown here is derived from an EMBL/GenBank/DDBJ whole genome shotgun (WGS) entry which is preliminary data.</text>
</comment>
<evidence type="ECO:0000313" key="1">
    <source>
        <dbReference type="EMBL" id="EKC62568.1"/>
    </source>
</evidence>
<dbReference type="EMBL" id="AJWZ01005441">
    <property type="protein sequence ID" value="EKC62568.1"/>
    <property type="molecule type" value="Genomic_DNA"/>
</dbReference>